<dbReference type="PROSITE" id="PS51006">
    <property type="entry name" value="PABS_2"/>
    <property type="match status" value="1"/>
</dbReference>
<feature type="non-terminal residue" evidence="5">
    <location>
        <position position="234"/>
    </location>
</feature>
<feature type="domain" description="PABS" evidence="4">
    <location>
        <begin position="1"/>
        <end position="234"/>
    </location>
</feature>
<dbReference type="PANTHER" id="PTHR43317:SF1">
    <property type="entry name" value="THERMOSPERMINE SYNTHASE ACAULIS5"/>
    <property type="match status" value="1"/>
</dbReference>
<dbReference type="GO" id="GO:0006596">
    <property type="term" value="P:polyamine biosynthetic process"/>
    <property type="evidence" value="ECO:0007669"/>
    <property type="project" value="UniProtKB-KW"/>
</dbReference>
<name>A0A3B1D6P6_9ZZZZ</name>
<dbReference type="EMBL" id="UOGG01000205">
    <property type="protein sequence ID" value="VAX32493.1"/>
    <property type="molecule type" value="Genomic_DNA"/>
</dbReference>
<dbReference type="Pfam" id="PF01564">
    <property type="entry name" value="Spermine_synth"/>
    <property type="match status" value="1"/>
</dbReference>
<evidence type="ECO:0000256" key="2">
    <source>
        <dbReference type="ARBA" id="ARBA00022679"/>
    </source>
</evidence>
<evidence type="ECO:0000256" key="1">
    <source>
        <dbReference type="ARBA" id="ARBA00007867"/>
    </source>
</evidence>
<dbReference type="Gene3D" id="3.40.50.150">
    <property type="entry name" value="Vaccinia Virus protein VP39"/>
    <property type="match status" value="1"/>
</dbReference>
<keyword evidence="2" id="KW-0808">Transferase</keyword>
<dbReference type="NCBIfam" id="NF037959">
    <property type="entry name" value="MFS_SpdSyn"/>
    <property type="match status" value="1"/>
</dbReference>
<dbReference type="AlphaFoldDB" id="A0A3B1D6P6"/>
<evidence type="ECO:0000256" key="3">
    <source>
        <dbReference type="ARBA" id="ARBA00023115"/>
    </source>
</evidence>
<dbReference type="SUPFAM" id="SSF53335">
    <property type="entry name" value="S-adenosyl-L-methionine-dependent methyltransferases"/>
    <property type="match status" value="1"/>
</dbReference>
<gene>
    <name evidence="5" type="ORF">MNBD_NITROSPINAE05-928</name>
</gene>
<comment type="similarity">
    <text evidence="1">Belongs to the spermidine/spermine synthase family.</text>
</comment>
<dbReference type="InterPro" id="IPR029063">
    <property type="entry name" value="SAM-dependent_MTases_sf"/>
</dbReference>
<dbReference type="GO" id="GO:0016740">
    <property type="term" value="F:transferase activity"/>
    <property type="evidence" value="ECO:0007669"/>
    <property type="project" value="UniProtKB-KW"/>
</dbReference>
<keyword evidence="3" id="KW-0620">Polyamine biosynthesis</keyword>
<protein>
    <recommendedName>
        <fullName evidence="4">PABS domain-containing protein</fullName>
    </recommendedName>
</protein>
<sequence length="234" mass="26890">MKLFQNNKTSDNTFEILAKARSRYNEIYVIQNGTQREMWFKGSGSFFLQSRVDTETRKLPVLVYSRMMLASLLFQKAPKRILMLGLGGGSISTFLHHRFPEAVVDVVEVDAEVIKLCKEYFYLHETSNYRLHAMDARVFVQRQMGKTPYDLILLDVFKSGSVPFHLKTKEFYREIRDILSPEGVVASNLYGKTNLLKPGDRTTFASVFSGLYFFEDPEQVATVLIATDQEHSFA</sequence>
<reference evidence="5" key="1">
    <citation type="submission" date="2018-06" db="EMBL/GenBank/DDBJ databases">
        <authorList>
            <person name="Zhirakovskaya E."/>
        </authorList>
    </citation>
    <scope>NUCLEOTIDE SEQUENCE</scope>
</reference>
<dbReference type="InterPro" id="IPR030374">
    <property type="entry name" value="PABS"/>
</dbReference>
<evidence type="ECO:0000259" key="4">
    <source>
        <dbReference type="PROSITE" id="PS51006"/>
    </source>
</evidence>
<proteinExistence type="inferred from homology"/>
<evidence type="ECO:0000313" key="5">
    <source>
        <dbReference type="EMBL" id="VAX32493.1"/>
    </source>
</evidence>
<organism evidence="5">
    <name type="scientific">hydrothermal vent metagenome</name>
    <dbReference type="NCBI Taxonomy" id="652676"/>
    <lineage>
        <taxon>unclassified sequences</taxon>
        <taxon>metagenomes</taxon>
        <taxon>ecological metagenomes</taxon>
    </lineage>
</organism>
<dbReference type="PANTHER" id="PTHR43317">
    <property type="entry name" value="THERMOSPERMINE SYNTHASE ACAULIS5"/>
    <property type="match status" value="1"/>
</dbReference>
<accession>A0A3B1D6P6</accession>